<dbReference type="GO" id="GO:0019748">
    <property type="term" value="P:secondary metabolic process"/>
    <property type="evidence" value="ECO:0007669"/>
    <property type="project" value="TreeGrafter"/>
</dbReference>
<keyword evidence="1 2" id="KW-0456">Lyase</keyword>
<dbReference type="AlphaFoldDB" id="A0A4U0XZY2"/>
<dbReference type="EMBL" id="NAJQ01000054">
    <property type="protein sequence ID" value="TKA81283.1"/>
    <property type="molecule type" value="Genomic_DNA"/>
</dbReference>
<evidence type="ECO:0000256" key="1">
    <source>
        <dbReference type="ARBA" id="ARBA00023239"/>
    </source>
</evidence>
<proteinExistence type="inferred from homology"/>
<dbReference type="STRING" id="329884.A0A4U0XZY2"/>
<evidence type="ECO:0000313" key="4">
    <source>
        <dbReference type="EMBL" id="TKA81283.1"/>
    </source>
</evidence>
<sequence length="591" mass="64248">MGSHGRTAQKWDLKVDDIHHGALGDVRDLTDPRSDLRVATHLSLALLSQLPIFSARMMYILLLGSALLHLAQATINVTSSIIQSAQLDSINFSCLPFDSEALSSIQAIYDLPHIDVPVALQNASRVDVHAHIVPPWYHAIVPTTGQVQTPNWTLEDHLSFMASNSIGHSVLSIPSPGSVVCPGSEEKSAALARLLNDTTEVTYARERLGAAGTGLLTNHEGYYLGNHAFTPLFADLDSRNSTHEAIFVHPTAVYPEGLVEIYFETARTFMDLTISQTIVKFTSLHWVVPHGGGSFPSFEDRFITSQPPALLAASKAAYSTRVSSPLACHVILATDIEYDPYAPSIASKSDSYTERSDAPTSQPHDKPHTERDGNNTVRGSLRLDLEASLPPEEASSAALDTPSGQLVKYSAFMSKTSPEEANIDPQPTTPEFRSWPTAKQASPAVSARDQPVRTSAQVLADAREELKNGSDFARYDDRIDEPYSAKLGRYGRDRHAKTKATGRLENISASDAQAMPHEERVDVHNVDGYVLIVTRKRRAEADVAGDGEGDSKAEVVDARRWKKYRTVGSASEEGGEEGATADLEWGGFSIG</sequence>
<dbReference type="PANTHER" id="PTHR21240">
    <property type="entry name" value="2-AMINO-3-CARBOXYLMUCONATE-6-SEMIALDEHYDE DECARBOXYLASE"/>
    <property type="match status" value="1"/>
</dbReference>
<name>A0A4U0XZY2_9PEZI</name>
<accession>A0A4U0XZY2</accession>
<reference evidence="4 5" key="1">
    <citation type="submission" date="2017-03" db="EMBL/GenBank/DDBJ databases">
        <title>Genomes of endolithic fungi from Antarctica.</title>
        <authorList>
            <person name="Coleine C."/>
            <person name="Masonjones S."/>
            <person name="Stajich J.E."/>
        </authorList>
    </citation>
    <scope>NUCLEOTIDE SEQUENCE [LARGE SCALE GENOMIC DNA]</scope>
    <source>
        <strain evidence="4 5">CCFEE 5184</strain>
    </source>
</reference>
<comment type="similarity">
    <text evidence="2">Belongs to the metallo-dependent hydrolases superfamily.</text>
</comment>
<feature type="region of interest" description="Disordered" evidence="3">
    <location>
        <begin position="566"/>
        <end position="591"/>
    </location>
</feature>
<dbReference type="GO" id="GO:0016831">
    <property type="term" value="F:carboxy-lyase activity"/>
    <property type="evidence" value="ECO:0007669"/>
    <property type="project" value="UniProtKB-KW"/>
</dbReference>
<dbReference type="SUPFAM" id="SSF51556">
    <property type="entry name" value="Metallo-dependent hydrolases"/>
    <property type="match status" value="1"/>
</dbReference>
<dbReference type="InterPro" id="IPR032466">
    <property type="entry name" value="Metal_Hydrolase"/>
</dbReference>
<gene>
    <name evidence="4" type="ORF">B0A55_02853</name>
</gene>
<evidence type="ECO:0000256" key="3">
    <source>
        <dbReference type="SAM" id="MobiDB-lite"/>
    </source>
</evidence>
<feature type="compositionally biased region" description="Basic and acidic residues" evidence="3">
    <location>
        <begin position="351"/>
        <end position="373"/>
    </location>
</feature>
<keyword evidence="5" id="KW-1185">Reference proteome</keyword>
<evidence type="ECO:0000256" key="2">
    <source>
        <dbReference type="RuleBase" id="RU366045"/>
    </source>
</evidence>
<keyword evidence="2" id="KW-0210">Decarboxylase</keyword>
<feature type="region of interest" description="Disordered" evidence="3">
    <location>
        <begin position="347"/>
        <end position="377"/>
    </location>
</feature>
<dbReference type="InterPro" id="IPR032465">
    <property type="entry name" value="ACMSD"/>
</dbReference>
<dbReference type="GO" id="GO:0005829">
    <property type="term" value="C:cytosol"/>
    <property type="evidence" value="ECO:0007669"/>
    <property type="project" value="TreeGrafter"/>
</dbReference>
<evidence type="ECO:0008006" key="6">
    <source>
        <dbReference type="Google" id="ProtNLM"/>
    </source>
</evidence>
<dbReference type="OrthoDB" id="2832284at2759"/>
<dbReference type="PANTHER" id="PTHR21240:SF32">
    <property type="entry name" value="AMIDOHYDROLASE-RELATED DOMAIN-CONTAINING PROTEIN"/>
    <property type="match status" value="1"/>
</dbReference>
<dbReference type="Gene3D" id="3.20.20.140">
    <property type="entry name" value="Metal-dependent hydrolases"/>
    <property type="match status" value="1"/>
</dbReference>
<dbReference type="Proteomes" id="UP000309340">
    <property type="component" value="Unassembled WGS sequence"/>
</dbReference>
<protein>
    <recommendedName>
        <fullName evidence="6">Amidohydrolase-related domain-containing protein</fullName>
    </recommendedName>
</protein>
<organism evidence="4 5">
    <name type="scientific">Friedmanniomyces simplex</name>
    <dbReference type="NCBI Taxonomy" id="329884"/>
    <lineage>
        <taxon>Eukaryota</taxon>
        <taxon>Fungi</taxon>
        <taxon>Dikarya</taxon>
        <taxon>Ascomycota</taxon>
        <taxon>Pezizomycotina</taxon>
        <taxon>Dothideomycetes</taxon>
        <taxon>Dothideomycetidae</taxon>
        <taxon>Mycosphaerellales</taxon>
        <taxon>Teratosphaeriaceae</taxon>
        <taxon>Friedmanniomyces</taxon>
    </lineage>
</organism>
<comment type="caution">
    <text evidence="4">The sequence shown here is derived from an EMBL/GenBank/DDBJ whole genome shotgun (WGS) entry which is preliminary data.</text>
</comment>
<evidence type="ECO:0000313" key="5">
    <source>
        <dbReference type="Proteomes" id="UP000309340"/>
    </source>
</evidence>